<dbReference type="SUPFAM" id="SSF161098">
    <property type="entry name" value="MetI-like"/>
    <property type="match status" value="1"/>
</dbReference>
<keyword evidence="6 7" id="KW-0472">Membrane</keyword>
<feature type="transmembrane region" description="Helical" evidence="7">
    <location>
        <begin position="165"/>
        <end position="183"/>
    </location>
</feature>
<dbReference type="Gene3D" id="1.10.3720.10">
    <property type="entry name" value="MetI-like"/>
    <property type="match status" value="1"/>
</dbReference>
<dbReference type="AlphaFoldDB" id="A0A3N2BFP8"/>
<feature type="transmembrane region" description="Helical" evidence="7">
    <location>
        <begin position="271"/>
        <end position="295"/>
    </location>
</feature>
<comment type="subcellular location">
    <subcellularLocation>
        <location evidence="1 7">Cell membrane</location>
        <topology evidence="1 7">Multi-pass membrane protein</topology>
    </subcellularLocation>
</comment>
<dbReference type="GO" id="GO:0005886">
    <property type="term" value="C:plasma membrane"/>
    <property type="evidence" value="ECO:0007669"/>
    <property type="project" value="UniProtKB-SubCell"/>
</dbReference>
<feature type="transmembrane region" description="Helical" evidence="7">
    <location>
        <begin position="221"/>
        <end position="245"/>
    </location>
</feature>
<feature type="domain" description="ABC transmembrane type-1" evidence="8">
    <location>
        <begin position="100"/>
        <end position="292"/>
    </location>
</feature>
<gene>
    <name evidence="9" type="ORF">EDD31_2488</name>
</gene>
<evidence type="ECO:0000256" key="3">
    <source>
        <dbReference type="ARBA" id="ARBA00022475"/>
    </source>
</evidence>
<feature type="transmembrane region" description="Helical" evidence="7">
    <location>
        <begin position="104"/>
        <end position="127"/>
    </location>
</feature>
<sequence>MTQPAQTDPEVEGTKAALPDAAATTRKGSETIYFALRNPKVVGALIVVLGFLALGIFAPFFIDHRPTAYVGPPVQPPGGEWPLGTTLFGQDIFAQFVAGLRSTYLVGVLGGAVAAAIGMTVGFVAGYRGGWIDELLNMLTNIVLVIPGFVVLIVINAYLGTRSVPMQALYIGIFSWPWVARAVRSQTLTLRNRDFVDLAKLSGSSTGSIIRREVAPNMYSYLFMTFVLLFGGAILMAASLDFIGLGPTDAMSLGLMMNQAAQNSALHLGMWWWFVPPGLGITTIVGALYIMNVGLDEVFNPKLRET</sequence>
<feature type="transmembrane region" description="Helical" evidence="7">
    <location>
        <begin position="41"/>
        <end position="62"/>
    </location>
</feature>
<protein>
    <submittedName>
        <fullName evidence="9">Peptide/nickel transport system permease protein</fullName>
    </submittedName>
</protein>
<keyword evidence="4 7" id="KW-0812">Transmembrane</keyword>
<evidence type="ECO:0000256" key="1">
    <source>
        <dbReference type="ARBA" id="ARBA00004651"/>
    </source>
</evidence>
<dbReference type="InterPro" id="IPR035906">
    <property type="entry name" value="MetI-like_sf"/>
</dbReference>
<organism evidence="9 10">
    <name type="scientific">Bogoriella caseilytica</name>
    <dbReference type="NCBI Taxonomy" id="56055"/>
    <lineage>
        <taxon>Bacteria</taxon>
        <taxon>Bacillati</taxon>
        <taxon>Actinomycetota</taxon>
        <taxon>Actinomycetes</taxon>
        <taxon>Micrococcales</taxon>
        <taxon>Bogoriellaceae</taxon>
        <taxon>Bogoriella</taxon>
    </lineage>
</organism>
<evidence type="ECO:0000256" key="6">
    <source>
        <dbReference type="ARBA" id="ARBA00023136"/>
    </source>
</evidence>
<dbReference type="PROSITE" id="PS50928">
    <property type="entry name" value="ABC_TM1"/>
    <property type="match status" value="1"/>
</dbReference>
<dbReference type="EMBL" id="RKHK01000001">
    <property type="protein sequence ID" value="ROR74091.1"/>
    <property type="molecule type" value="Genomic_DNA"/>
</dbReference>
<name>A0A3N2BFP8_9MICO</name>
<dbReference type="RefSeq" id="WP_123304425.1">
    <property type="nucleotide sequence ID" value="NZ_RKHK01000001.1"/>
</dbReference>
<evidence type="ECO:0000256" key="5">
    <source>
        <dbReference type="ARBA" id="ARBA00022989"/>
    </source>
</evidence>
<dbReference type="OrthoDB" id="6637947at2"/>
<keyword evidence="2 7" id="KW-0813">Transport</keyword>
<dbReference type="Pfam" id="PF00528">
    <property type="entry name" value="BPD_transp_1"/>
    <property type="match status" value="1"/>
</dbReference>
<dbReference type="PANTHER" id="PTHR43386">
    <property type="entry name" value="OLIGOPEPTIDE TRANSPORT SYSTEM PERMEASE PROTEIN APPC"/>
    <property type="match status" value="1"/>
</dbReference>
<evidence type="ECO:0000313" key="10">
    <source>
        <dbReference type="Proteomes" id="UP000280668"/>
    </source>
</evidence>
<accession>A0A3N2BFP8</accession>
<evidence type="ECO:0000256" key="2">
    <source>
        <dbReference type="ARBA" id="ARBA00022448"/>
    </source>
</evidence>
<dbReference type="CDD" id="cd06261">
    <property type="entry name" value="TM_PBP2"/>
    <property type="match status" value="1"/>
</dbReference>
<dbReference type="Proteomes" id="UP000280668">
    <property type="component" value="Unassembled WGS sequence"/>
</dbReference>
<dbReference type="PANTHER" id="PTHR43386:SF1">
    <property type="entry name" value="D,D-DIPEPTIDE TRANSPORT SYSTEM PERMEASE PROTEIN DDPC-RELATED"/>
    <property type="match status" value="1"/>
</dbReference>
<comment type="caution">
    <text evidence="9">The sequence shown here is derived from an EMBL/GenBank/DDBJ whole genome shotgun (WGS) entry which is preliminary data.</text>
</comment>
<keyword evidence="3" id="KW-1003">Cell membrane</keyword>
<keyword evidence="10" id="KW-1185">Reference proteome</keyword>
<comment type="similarity">
    <text evidence="7">Belongs to the binding-protein-dependent transport system permease family.</text>
</comment>
<dbReference type="InterPro" id="IPR050366">
    <property type="entry name" value="BP-dependent_transpt_permease"/>
</dbReference>
<evidence type="ECO:0000259" key="8">
    <source>
        <dbReference type="PROSITE" id="PS50928"/>
    </source>
</evidence>
<evidence type="ECO:0000313" key="9">
    <source>
        <dbReference type="EMBL" id="ROR74091.1"/>
    </source>
</evidence>
<evidence type="ECO:0000256" key="4">
    <source>
        <dbReference type="ARBA" id="ARBA00022692"/>
    </source>
</evidence>
<feature type="transmembrane region" description="Helical" evidence="7">
    <location>
        <begin position="139"/>
        <end position="159"/>
    </location>
</feature>
<dbReference type="GO" id="GO:0055085">
    <property type="term" value="P:transmembrane transport"/>
    <property type="evidence" value="ECO:0007669"/>
    <property type="project" value="InterPro"/>
</dbReference>
<evidence type="ECO:0000256" key="7">
    <source>
        <dbReference type="RuleBase" id="RU363032"/>
    </source>
</evidence>
<dbReference type="InterPro" id="IPR000515">
    <property type="entry name" value="MetI-like"/>
</dbReference>
<proteinExistence type="inferred from homology"/>
<keyword evidence="5 7" id="KW-1133">Transmembrane helix</keyword>
<reference evidence="9 10" key="1">
    <citation type="submission" date="2018-11" db="EMBL/GenBank/DDBJ databases">
        <title>Sequencing the genomes of 1000 actinobacteria strains.</title>
        <authorList>
            <person name="Klenk H.-P."/>
        </authorList>
    </citation>
    <scope>NUCLEOTIDE SEQUENCE [LARGE SCALE GENOMIC DNA]</scope>
    <source>
        <strain evidence="9 10">DSM 11294</strain>
    </source>
</reference>